<keyword evidence="2" id="KW-1185">Reference proteome</keyword>
<accession>A0ACA9MLX2</accession>
<protein>
    <submittedName>
        <fullName evidence="1">11041_t:CDS:1</fullName>
    </submittedName>
</protein>
<proteinExistence type="predicted"/>
<evidence type="ECO:0000313" key="1">
    <source>
        <dbReference type="EMBL" id="CAG8595376.1"/>
    </source>
</evidence>
<organism evidence="1 2">
    <name type="scientific">Acaulospora colombiana</name>
    <dbReference type="NCBI Taxonomy" id="27376"/>
    <lineage>
        <taxon>Eukaryota</taxon>
        <taxon>Fungi</taxon>
        <taxon>Fungi incertae sedis</taxon>
        <taxon>Mucoromycota</taxon>
        <taxon>Glomeromycotina</taxon>
        <taxon>Glomeromycetes</taxon>
        <taxon>Diversisporales</taxon>
        <taxon>Acaulosporaceae</taxon>
        <taxon>Acaulospora</taxon>
    </lineage>
</organism>
<reference evidence="1" key="1">
    <citation type="submission" date="2021-06" db="EMBL/GenBank/DDBJ databases">
        <authorList>
            <person name="Kallberg Y."/>
            <person name="Tangrot J."/>
            <person name="Rosling A."/>
        </authorList>
    </citation>
    <scope>NUCLEOTIDE SEQUENCE</scope>
    <source>
        <strain evidence="1">CL356</strain>
    </source>
</reference>
<sequence length="179" mass="19878">MENIHEQAAQAAARSMMYQALVAFFCSVFLPLVVAPRREQKIVLQLPQRNEATGRKVHRLFQKRLDLVTVWLFSHGIFASCLFATLWTKSHAGITVIYAISGFPSALLHWAPHALLGEAILAEQELGSPSSEVSSLMSRDEVESFDANLASPTPLPTYTHVKDNPGIVLVGHLCFLRLR</sequence>
<evidence type="ECO:0000313" key="2">
    <source>
        <dbReference type="Proteomes" id="UP000789525"/>
    </source>
</evidence>
<dbReference type="EMBL" id="CAJVPT010013385">
    <property type="protein sequence ID" value="CAG8595376.1"/>
    <property type="molecule type" value="Genomic_DNA"/>
</dbReference>
<name>A0ACA9MLX2_9GLOM</name>
<comment type="caution">
    <text evidence="1">The sequence shown here is derived from an EMBL/GenBank/DDBJ whole genome shotgun (WGS) entry which is preliminary data.</text>
</comment>
<gene>
    <name evidence="1" type="ORF">ACOLOM_LOCUS6481</name>
</gene>
<dbReference type="Proteomes" id="UP000789525">
    <property type="component" value="Unassembled WGS sequence"/>
</dbReference>